<evidence type="ECO:0000256" key="1">
    <source>
        <dbReference type="ARBA" id="ARBA00023002"/>
    </source>
</evidence>
<dbReference type="InterPro" id="IPR001509">
    <property type="entry name" value="Epimerase_deHydtase"/>
</dbReference>
<sequence length="382" mass="43226">MTGHGESPYSCRVILDQQIYKVKLSYMTPNTVLITGASGFVGAHILKETLEQGYNAVVLARGSKAPYIKNSPASAKYGDRLRVIEVDDIFKQKLNKEVFRGVDALIHVATPFPGSVPTEEIISITVSGTLNIIEQAEEAGIKNIIFTSTLATIRNPEGNYKNDAWNPITKEQALASNDFMTIYSASKKYAELAIWEWAEKHPHVEITVINPPLIAGPYHHDFYPGPENPTDQPPSNKLILGFILPNGTFSPHQIYVDVRDVAKAHVNAIRINILSTKSTSVIGRKRVLFPSPHEMEYRKVLEMIKEKRPELKERLNKGEYPKNVTLKRLPCDSERIEEVLGMKVEDFHTLEKTFFDLFDNYLECEEKWKLEGIEIPTSLRVY</sequence>
<name>A0A8H5LPG8_9AGAR</name>
<dbReference type="Pfam" id="PF01370">
    <property type="entry name" value="Epimerase"/>
    <property type="match status" value="1"/>
</dbReference>
<gene>
    <name evidence="4" type="ORF">D9758_005635</name>
</gene>
<dbReference type="InterPro" id="IPR050425">
    <property type="entry name" value="NAD(P)_dehydrat-like"/>
</dbReference>
<dbReference type="SUPFAM" id="SSF51735">
    <property type="entry name" value="NAD(P)-binding Rossmann-fold domains"/>
    <property type="match status" value="1"/>
</dbReference>
<evidence type="ECO:0000313" key="5">
    <source>
        <dbReference type="Proteomes" id="UP000559256"/>
    </source>
</evidence>
<comment type="caution">
    <text evidence="4">The sequence shown here is derived from an EMBL/GenBank/DDBJ whole genome shotgun (WGS) entry which is preliminary data.</text>
</comment>
<proteinExistence type="inferred from homology"/>
<keyword evidence="1" id="KW-0560">Oxidoreductase</keyword>
<comment type="similarity">
    <text evidence="2">Belongs to the NAD(P)-dependent epimerase/dehydratase family. Dihydroflavonol-4-reductase subfamily.</text>
</comment>
<organism evidence="4 5">
    <name type="scientific">Tetrapyrgos nigripes</name>
    <dbReference type="NCBI Taxonomy" id="182062"/>
    <lineage>
        <taxon>Eukaryota</taxon>
        <taxon>Fungi</taxon>
        <taxon>Dikarya</taxon>
        <taxon>Basidiomycota</taxon>
        <taxon>Agaricomycotina</taxon>
        <taxon>Agaricomycetes</taxon>
        <taxon>Agaricomycetidae</taxon>
        <taxon>Agaricales</taxon>
        <taxon>Marasmiineae</taxon>
        <taxon>Marasmiaceae</taxon>
        <taxon>Tetrapyrgos</taxon>
    </lineage>
</organism>
<evidence type="ECO:0000256" key="2">
    <source>
        <dbReference type="ARBA" id="ARBA00023445"/>
    </source>
</evidence>
<accession>A0A8H5LPG8</accession>
<dbReference type="InterPro" id="IPR036291">
    <property type="entry name" value="NAD(P)-bd_dom_sf"/>
</dbReference>
<evidence type="ECO:0000259" key="3">
    <source>
        <dbReference type="Pfam" id="PF01370"/>
    </source>
</evidence>
<keyword evidence="5" id="KW-1185">Reference proteome</keyword>
<dbReference type="AlphaFoldDB" id="A0A8H5LPG8"/>
<dbReference type="Gene3D" id="3.40.50.720">
    <property type="entry name" value="NAD(P)-binding Rossmann-like Domain"/>
    <property type="match status" value="1"/>
</dbReference>
<dbReference type="OrthoDB" id="2735536at2759"/>
<dbReference type="PANTHER" id="PTHR10366">
    <property type="entry name" value="NAD DEPENDENT EPIMERASE/DEHYDRATASE"/>
    <property type="match status" value="1"/>
</dbReference>
<dbReference type="Proteomes" id="UP000559256">
    <property type="component" value="Unassembled WGS sequence"/>
</dbReference>
<dbReference type="PANTHER" id="PTHR10366:SF579">
    <property type="entry name" value="3-BETA HYDROXYSTEROID DEHYDROGENASE_ISOMERASE FAMILY PROTEIN (AFU_ORTHOLOGUE AFUA_3G02250)"/>
    <property type="match status" value="1"/>
</dbReference>
<protein>
    <recommendedName>
        <fullName evidence="3">NAD-dependent epimerase/dehydratase domain-containing protein</fullName>
    </recommendedName>
</protein>
<feature type="domain" description="NAD-dependent epimerase/dehydratase" evidence="3">
    <location>
        <begin position="32"/>
        <end position="270"/>
    </location>
</feature>
<dbReference type="EMBL" id="JAACJM010000032">
    <property type="protein sequence ID" value="KAF5364628.1"/>
    <property type="molecule type" value="Genomic_DNA"/>
</dbReference>
<evidence type="ECO:0000313" key="4">
    <source>
        <dbReference type="EMBL" id="KAF5364628.1"/>
    </source>
</evidence>
<dbReference type="GO" id="GO:0016616">
    <property type="term" value="F:oxidoreductase activity, acting on the CH-OH group of donors, NAD or NADP as acceptor"/>
    <property type="evidence" value="ECO:0007669"/>
    <property type="project" value="TreeGrafter"/>
</dbReference>
<reference evidence="4 5" key="1">
    <citation type="journal article" date="2020" name="ISME J.">
        <title>Uncovering the hidden diversity of litter-decomposition mechanisms in mushroom-forming fungi.</title>
        <authorList>
            <person name="Floudas D."/>
            <person name="Bentzer J."/>
            <person name="Ahren D."/>
            <person name="Johansson T."/>
            <person name="Persson P."/>
            <person name="Tunlid A."/>
        </authorList>
    </citation>
    <scope>NUCLEOTIDE SEQUENCE [LARGE SCALE GENOMIC DNA]</scope>
    <source>
        <strain evidence="4 5">CBS 291.85</strain>
    </source>
</reference>